<feature type="region of interest" description="Disordered" evidence="1">
    <location>
        <begin position="86"/>
        <end position="118"/>
    </location>
</feature>
<evidence type="ECO:0000256" key="2">
    <source>
        <dbReference type="SAM" id="Phobius"/>
    </source>
</evidence>
<comment type="caution">
    <text evidence="3">The sequence shown here is derived from an EMBL/GenBank/DDBJ whole genome shotgun (WGS) entry which is preliminary data.</text>
</comment>
<keyword evidence="2" id="KW-1133">Transmembrane helix</keyword>
<dbReference type="AlphaFoldDB" id="A0AAN6MWL1"/>
<proteinExistence type="predicted"/>
<reference evidence="4" key="1">
    <citation type="journal article" date="2023" name="Mol. Phylogenet. Evol.">
        <title>Genome-scale phylogeny and comparative genomics of the fungal order Sordariales.</title>
        <authorList>
            <person name="Hensen N."/>
            <person name="Bonometti L."/>
            <person name="Westerberg I."/>
            <person name="Brannstrom I.O."/>
            <person name="Guillou S."/>
            <person name="Cros-Aarteil S."/>
            <person name="Calhoun S."/>
            <person name="Haridas S."/>
            <person name="Kuo A."/>
            <person name="Mondo S."/>
            <person name="Pangilinan J."/>
            <person name="Riley R."/>
            <person name="LaButti K."/>
            <person name="Andreopoulos B."/>
            <person name="Lipzen A."/>
            <person name="Chen C."/>
            <person name="Yan M."/>
            <person name="Daum C."/>
            <person name="Ng V."/>
            <person name="Clum A."/>
            <person name="Steindorff A."/>
            <person name="Ohm R.A."/>
            <person name="Martin F."/>
            <person name="Silar P."/>
            <person name="Natvig D.O."/>
            <person name="Lalanne C."/>
            <person name="Gautier V."/>
            <person name="Ament-Velasquez S.L."/>
            <person name="Kruys A."/>
            <person name="Hutchinson M.I."/>
            <person name="Powell A.J."/>
            <person name="Barry K."/>
            <person name="Miller A.N."/>
            <person name="Grigoriev I.V."/>
            <person name="Debuchy R."/>
            <person name="Gladieux P."/>
            <person name="Hiltunen Thoren M."/>
            <person name="Johannesson H."/>
        </authorList>
    </citation>
    <scope>NUCLEOTIDE SEQUENCE [LARGE SCALE GENOMIC DNA]</scope>
    <source>
        <strain evidence="4">CBS 340.73</strain>
    </source>
</reference>
<protein>
    <submittedName>
        <fullName evidence="3">Uncharacterized protein</fullName>
    </submittedName>
</protein>
<dbReference type="EMBL" id="MU854015">
    <property type="protein sequence ID" value="KAK3934211.1"/>
    <property type="molecule type" value="Genomic_DNA"/>
</dbReference>
<sequence>MSIYNEYCTRAMALATTTTDSTTTGASTTTPTSSSAPTNGASSGSSGGVPSGAIGGIVVGGVVAVVIVALVIGYFTSNRVKSFVNRHFSTPPKTPGDEGAAATTDAKPEQKPQGNLEP</sequence>
<accession>A0AAN6MWL1</accession>
<keyword evidence="4" id="KW-1185">Reference proteome</keyword>
<feature type="transmembrane region" description="Helical" evidence="2">
    <location>
        <begin position="53"/>
        <end position="76"/>
    </location>
</feature>
<evidence type="ECO:0000313" key="4">
    <source>
        <dbReference type="Proteomes" id="UP001303473"/>
    </source>
</evidence>
<evidence type="ECO:0000313" key="3">
    <source>
        <dbReference type="EMBL" id="KAK3934211.1"/>
    </source>
</evidence>
<keyword evidence="2" id="KW-0812">Transmembrane</keyword>
<name>A0AAN6MWL1_9PEZI</name>
<dbReference type="Proteomes" id="UP001303473">
    <property type="component" value="Unassembled WGS sequence"/>
</dbReference>
<feature type="region of interest" description="Disordered" evidence="1">
    <location>
        <begin position="16"/>
        <end position="50"/>
    </location>
</feature>
<gene>
    <name evidence="3" type="ORF">QBC46DRAFT_454357</name>
</gene>
<organism evidence="3 4">
    <name type="scientific">Diplogelasinospora grovesii</name>
    <dbReference type="NCBI Taxonomy" id="303347"/>
    <lineage>
        <taxon>Eukaryota</taxon>
        <taxon>Fungi</taxon>
        <taxon>Dikarya</taxon>
        <taxon>Ascomycota</taxon>
        <taxon>Pezizomycotina</taxon>
        <taxon>Sordariomycetes</taxon>
        <taxon>Sordariomycetidae</taxon>
        <taxon>Sordariales</taxon>
        <taxon>Diplogelasinosporaceae</taxon>
        <taxon>Diplogelasinospora</taxon>
    </lineage>
</organism>
<feature type="compositionally biased region" description="Low complexity" evidence="1">
    <location>
        <begin position="16"/>
        <end position="44"/>
    </location>
</feature>
<evidence type="ECO:0000256" key="1">
    <source>
        <dbReference type="SAM" id="MobiDB-lite"/>
    </source>
</evidence>
<keyword evidence="2" id="KW-0472">Membrane</keyword>